<accession>A0A6A5KE74</accession>
<dbReference type="InterPro" id="IPR036812">
    <property type="entry name" value="NAD(P)_OxRdtase_dom_sf"/>
</dbReference>
<comment type="pathway">
    <text evidence="1">Sulfur metabolism; glutathione biosynthesis; glutathione from L-cysteine and L-glutamate: step 1/2.</text>
</comment>
<name>A0A6A5KE74_9PLEO</name>
<keyword evidence="13" id="KW-1185">Reference proteome</keyword>
<dbReference type="Pfam" id="PF00248">
    <property type="entry name" value="Aldo_ket_red"/>
    <property type="match status" value="1"/>
</dbReference>
<keyword evidence="4" id="KW-0317">Glutathione biosynthesis</keyword>
<evidence type="ECO:0000256" key="2">
    <source>
        <dbReference type="ARBA" id="ARBA00008612"/>
    </source>
</evidence>
<dbReference type="SUPFAM" id="SSF51430">
    <property type="entry name" value="NAD(P)-linked oxidoreductase"/>
    <property type="match status" value="1"/>
</dbReference>
<dbReference type="GO" id="GO:0017109">
    <property type="term" value="C:glutamate-cysteine ligase complex"/>
    <property type="evidence" value="ECO:0007669"/>
    <property type="project" value="TreeGrafter"/>
</dbReference>
<evidence type="ECO:0000259" key="11">
    <source>
        <dbReference type="Pfam" id="PF00248"/>
    </source>
</evidence>
<evidence type="ECO:0000256" key="10">
    <source>
        <dbReference type="SAM" id="MobiDB-lite"/>
    </source>
</evidence>
<feature type="compositionally biased region" description="Acidic residues" evidence="10">
    <location>
        <begin position="132"/>
        <end position="142"/>
    </location>
</feature>
<sequence length="315" mass="34581">MKLILSTSNTMSGGPSVIRRPFFEKSNTELTSSLRANFTAHQPSPTTSRPSYTTWTTKTDSALYIPTHAPSPLTEPRESYDITVKLFYLPNIPADRRCAQTREAIELVLKELGTCSIDLLIVSFPGISFDADDQDSDFDDDPPSPPSATQSTSEDTAGDSLDAQVPPEDIETMMTTWRTLENLQAEGLVSKLGIAEFGVTRLSKFLEQTKIKPSVNQINVRDCCVVPKPLILYAKQQQIELLTHNDCTNILPRGTLRQILGSGENGSGVLAGEGNEDGLRGDVEPQWVVKYTAVVKDRGVVESKGYFAVAELREP</sequence>
<dbReference type="EMBL" id="ML975319">
    <property type="protein sequence ID" value="KAF1833432.1"/>
    <property type="molecule type" value="Genomic_DNA"/>
</dbReference>
<dbReference type="GO" id="GO:0035226">
    <property type="term" value="F:glutamate-cysteine ligase catalytic subunit binding"/>
    <property type="evidence" value="ECO:0007669"/>
    <property type="project" value="InterPro"/>
</dbReference>
<dbReference type="InterPro" id="IPR032963">
    <property type="entry name" value="Gclm"/>
</dbReference>
<evidence type="ECO:0000313" key="13">
    <source>
        <dbReference type="Proteomes" id="UP000800040"/>
    </source>
</evidence>
<gene>
    <name evidence="12" type="ORF">BDW02DRAFT_589728</name>
</gene>
<reference evidence="12" key="1">
    <citation type="submission" date="2020-01" db="EMBL/GenBank/DDBJ databases">
        <authorList>
            <consortium name="DOE Joint Genome Institute"/>
            <person name="Haridas S."/>
            <person name="Albert R."/>
            <person name="Binder M."/>
            <person name="Bloem J."/>
            <person name="Labutti K."/>
            <person name="Salamov A."/>
            <person name="Andreopoulos B."/>
            <person name="Baker S.E."/>
            <person name="Barry K."/>
            <person name="Bills G."/>
            <person name="Bluhm B.H."/>
            <person name="Cannon C."/>
            <person name="Castanera R."/>
            <person name="Culley D.E."/>
            <person name="Daum C."/>
            <person name="Ezra D."/>
            <person name="Gonzalez J.B."/>
            <person name="Henrissat B."/>
            <person name="Kuo A."/>
            <person name="Liang C."/>
            <person name="Lipzen A."/>
            <person name="Lutzoni F."/>
            <person name="Magnuson J."/>
            <person name="Mondo S."/>
            <person name="Nolan M."/>
            <person name="Ohm R."/>
            <person name="Pangilinan J."/>
            <person name="Park H.-J."/>
            <person name="Ramirez L."/>
            <person name="Alfaro M."/>
            <person name="Sun H."/>
            <person name="Tritt A."/>
            <person name="Yoshinaga Y."/>
            <person name="Zwiers L.-H."/>
            <person name="Turgeon B.G."/>
            <person name="Goodwin S.B."/>
            <person name="Spatafora J.W."/>
            <person name="Crous P.W."/>
            <person name="Grigoriev I.V."/>
        </authorList>
    </citation>
    <scope>NUCLEOTIDE SEQUENCE</scope>
    <source>
        <strain evidence="12">P77</strain>
    </source>
</reference>
<comment type="subunit">
    <text evidence="3">Heterodimer of a catalytic heavy chain and a regulatory light chain.</text>
</comment>
<dbReference type="FunFam" id="3.20.20.100:FF:000026">
    <property type="entry name" value="Gamma-cysteine synthetase regulatory subunit, putative"/>
    <property type="match status" value="1"/>
</dbReference>
<dbReference type="GO" id="GO:0030234">
    <property type="term" value="F:enzyme regulator activity"/>
    <property type="evidence" value="ECO:0007669"/>
    <property type="project" value="TreeGrafter"/>
</dbReference>
<evidence type="ECO:0000256" key="5">
    <source>
        <dbReference type="ARBA" id="ARBA00023002"/>
    </source>
</evidence>
<dbReference type="UniPathway" id="UPA00142">
    <property type="reaction ID" value="UER00209"/>
</dbReference>
<evidence type="ECO:0000256" key="8">
    <source>
        <dbReference type="ARBA" id="ARBA00031732"/>
    </source>
</evidence>
<feature type="domain" description="NADP-dependent oxidoreductase" evidence="11">
    <location>
        <begin position="75"/>
        <end position="242"/>
    </location>
</feature>
<organism evidence="12 13">
    <name type="scientific">Decorospora gaudefroyi</name>
    <dbReference type="NCBI Taxonomy" id="184978"/>
    <lineage>
        <taxon>Eukaryota</taxon>
        <taxon>Fungi</taxon>
        <taxon>Dikarya</taxon>
        <taxon>Ascomycota</taxon>
        <taxon>Pezizomycotina</taxon>
        <taxon>Dothideomycetes</taxon>
        <taxon>Pleosporomycetidae</taxon>
        <taxon>Pleosporales</taxon>
        <taxon>Pleosporineae</taxon>
        <taxon>Pleosporaceae</taxon>
        <taxon>Decorospora</taxon>
    </lineage>
</organism>
<keyword evidence="5" id="KW-0560">Oxidoreductase</keyword>
<dbReference type="Gene3D" id="3.20.20.100">
    <property type="entry name" value="NADP-dependent oxidoreductase domain"/>
    <property type="match status" value="1"/>
</dbReference>
<dbReference type="GO" id="GO:0016491">
    <property type="term" value="F:oxidoreductase activity"/>
    <property type="evidence" value="ECO:0007669"/>
    <property type="project" value="UniProtKB-KW"/>
</dbReference>
<evidence type="ECO:0000256" key="9">
    <source>
        <dbReference type="ARBA" id="ARBA00032926"/>
    </source>
</evidence>
<feature type="region of interest" description="Disordered" evidence="10">
    <location>
        <begin position="132"/>
        <end position="167"/>
    </location>
</feature>
<dbReference type="OrthoDB" id="5596051at2759"/>
<dbReference type="InterPro" id="IPR023210">
    <property type="entry name" value="NADP_OxRdtase_dom"/>
</dbReference>
<proteinExistence type="inferred from homology"/>
<evidence type="ECO:0000256" key="4">
    <source>
        <dbReference type="ARBA" id="ARBA00022684"/>
    </source>
</evidence>
<comment type="similarity">
    <text evidence="2">Belongs to the aldo/keto reductase family. Glutamate--cysteine ligase light chain subfamily.</text>
</comment>
<evidence type="ECO:0000256" key="7">
    <source>
        <dbReference type="ARBA" id="ARBA00031154"/>
    </source>
</evidence>
<evidence type="ECO:0000256" key="6">
    <source>
        <dbReference type="ARBA" id="ARBA00030406"/>
    </source>
</evidence>
<dbReference type="GO" id="GO:0006750">
    <property type="term" value="P:glutathione biosynthetic process"/>
    <property type="evidence" value="ECO:0007669"/>
    <property type="project" value="UniProtKB-UniPathway"/>
</dbReference>
<dbReference type="PANTHER" id="PTHR13295">
    <property type="entry name" value="GLUTAMATE CYSTEINE LIGASE REGULATORY SUBUNIT"/>
    <property type="match status" value="1"/>
</dbReference>
<protein>
    <recommendedName>
        <fullName evidence="8">GCS light chain</fullName>
    </recommendedName>
    <alternativeName>
        <fullName evidence="6">Gamma-ECS regulatory subunit</fullName>
    </alternativeName>
    <alternativeName>
        <fullName evidence="9">Gamma-glutamylcysteine synthetase regulatory subunit</fullName>
    </alternativeName>
    <alternativeName>
        <fullName evidence="7">Glutamate--cysteine ligase modifier subunit</fullName>
    </alternativeName>
</protein>
<evidence type="ECO:0000313" key="12">
    <source>
        <dbReference type="EMBL" id="KAF1833432.1"/>
    </source>
</evidence>
<dbReference type="AlphaFoldDB" id="A0A6A5KE74"/>
<evidence type="ECO:0000256" key="3">
    <source>
        <dbReference type="ARBA" id="ARBA00011532"/>
    </source>
</evidence>
<evidence type="ECO:0000256" key="1">
    <source>
        <dbReference type="ARBA" id="ARBA00005006"/>
    </source>
</evidence>
<dbReference type="PANTHER" id="PTHR13295:SF4">
    <property type="entry name" value="GLUTAMATE--CYSTEINE LIGASE REGULATORY SUBUNIT"/>
    <property type="match status" value="1"/>
</dbReference>
<dbReference type="Proteomes" id="UP000800040">
    <property type="component" value="Unassembled WGS sequence"/>
</dbReference>